<keyword evidence="1" id="KW-1133">Transmembrane helix</keyword>
<evidence type="ECO:0000256" key="1">
    <source>
        <dbReference type="SAM" id="Phobius"/>
    </source>
</evidence>
<gene>
    <name evidence="2" type="ORF">HJC23_008408</name>
</gene>
<keyword evidence="1" id="KW-0812">Transmembrane</keyword>
<feature type="transmembrane region" description="Helical" evidence="1">
    <location>
        <begin position="117"/>
        <end position="135"/>
    </location>
</feature>
<keyword evidence="3" id="KW-1185">Reference proteome</keyword>
<dbReference type="AlphaFoldDB" id="A0ABD3PZ24"/>
<sequence>MSKLTNEITQEQSNEVCHLINSNHAACVHALALHHIRSSNSMSYESKVSFAKMEMINLDKYTLTFVECGSDSMCMMKSAEILFNPPLVSVKDAPSRLLAEGEKAMSARWSWLYSEPVPFFVLVVMLVLGYVTLALEQDGLQFAIENNPWASKLLTWTFGSVRTFYSAVSRSFYLAVWLHLLEAFYVAFKLNTKLKLPSAASVKWFLLVSCVGYPITSKALEFTVIDDNQKMKKQS</sequence>
<evidence type="ECO:0000313" key="3">
    <source>
        <dbReference type="Proteomes" id="UP001516023"/>
    </source>
</evidence>
<dbReference type="Proteomes" id="UP001516023">
    <property type="component" value="Unassembled WGS sequence"/>
</dbReference>
<evidence type="ECO:0008006" key="4">
    <source>
        <dbReference type="Google" id="ProtNLM"/>
    </source>
</evidence>
<keyword evidence="1" id="KW-0472">Membrane</keyword>
<dbReference type="EMBL" id="JABMIG020000101">
    <property type="protein sequence ID" value="KAL3792486.1"/>
    <property type="molecule type" value="Genomic_DNA"/>
</dbReference>
<reference evidence="2 3" key="1">
    <citation type="journal article" date="2020" name="G3 (Bethesda)">
        <title>Improved Reference Genome for Cyclotella cryptica CCMP332, a Model for Cell Wall Morphogenesis, Salinity Adaptation, and Lipid Production in Diatoms (Bacillariophyta).</title>
        <authorList>
            <person name="Roberts W.R."/>
            <person name="Downey K.M."/>
            <person name="Ruck E.C."/>
            <person name="Traller J.C."/>
            <person name="Alverson A.J."/>
        </authorList>
    </citation>
    <scope>NUCLEOTIDE SEQUENCE [LARGE SCALE GENOMIC DNA]</scope>
    <source>
        <strain evidence="2 3">CCMP332</strain>
    </source>
</reference>
<name>A0ABD3PZ24_9STRA</name>
<organism evidence="2 3">
    <name type="scientific">Cyclotella cryptica</name>
    <dbReference type="NCBI Taxonomy" id="29204"/>
    <lineage>
        <taxon>Eukaryota</taxon>
        <taxon>Sar</taxon>
        <taxon>Stramenopiles</taxon>
        <taxon>Ochrophyta</taxon>
        <taxon>Bacillariophyta</taxon>
        <taxon>Coscinodiscophyceae</taxon>
        <taxon>Thalassiosirophycidae</taxon>
        <taxon>Stephanodiscales</taxon>
        <taxon>Stephanodiscaceae</taxon>
        <taxon>Cyclotella</taxon>
    </lineage>
</organism>
<evidence type="ECO:0000313" key="2">
    <source>
        <dbReference type="EMBL" id="KAL3792486.1"/>
    </source>
</evidence>
<accession>A0ABD3PZ24</accession>
<proteinExistence type="predicted"/>
<protein>
    <recommendedName>
        <fullName evidence="4">DUF2470 domain-containing protein</fullName>
    </recommendedName>
</protein>
<feature type="transmembrane region" description="Helical" evidence="1">
    <location>
        <begin position="171"/>
        <end position="188"/>
    </location>
</feature>
<comment type="caution">
    <text evidence="2">The sequence shown here is derived from an EMBL/GenBank/DDBJ whole genome shotgun (WGS) entry which is preliminary data.</text>
</comment>